<keyword evidence="10 14" id="KW-0046">Antibiotic resistance</keyword>
<name>A0AA48KTE0_9ALTE</name>
<dbReference type="GO" id="GO:0071555">
    <property type="term" value="P:cell wall organization"/>
    <property type="evidence" value="ECO:0007669"/>
    <property type="project" value="UniProtKB-KW"/>
</dbReference>
<dbReference type="PANTHER" id="PTHR30622:SF4">
    <property type="entry name" value="UNDECAPRENYL-DIPHOSPHATASE"/>
    <property type="match status" value="1"/>
</dbReference>
<feature type="transmembrane region" description="Helical" evidence="14">
    <location>
        <begin position="84"/>
        <end position="102"/>
    </location>
</feature>
<evidence type="ECO:0000313" key="15">
    <source>
        <dbReference type="EMBL" id="BDX05285.1"/>
    </source>
</evidence>
<evidence type="ECO:0000256" key="5">
    <source>
        <dbReference type="ARBA" id="ARBA00022475"/>
    </source>
</evidence>
<dbReference type="NCBIfam" id="TIGR00753">
    <property type="entry name" value="undec_PP_bacA"/>
    <property type="match status" value="1"/>
</dbReference>
<dbReference type="GO" id="GO:0050380">
    <property type="term" value="F:undecaprenyl-diphosphatase activity"/>
    <property type="evidence" value="ECO:0007669"/>
    <property type="project" value="UniProtKB-UniRule"/>
</dbReference>
<dbReference type="HAMAP" id="MF_01006">
    <property type="entry name" value="Undec_diphosphatase"/>
    <property type="match status" value="1"/>
</dbReference>
<evidence type="ECO:0000256" key="4">
    <source>
        <dbReference type="ARBA" id="ARBA00021581"/>
    </source>
</evidence>
<feature type="transmembrane region" description="Helical" evidence="14">
    <location>
        <begin position="218"/>
        <end position="237"/>
    </location>
</feature>
<dbReference type="GO" id="GO:0008360">
    <property type="term" value="P:regulation of cell shape"/>
    <property type="evidence" value="ECO:0007669"/>
    <property type="project" value="UniProtKB-KW"/>
</dbReference>
<gene>
    <name evidence="14 15" type="primary">uppP</name>
    <name evidence="15" type="ORF">MACH26_08060</name>
</gene>
<evidence type="ECO:0000256" key="6">
    <source>
        <dbReference type="ARBA" id="ARBA00022692"/>
    </source>
</evidence>
<dbReference type="EC" id="3.6.1.27" evidence="3 14"/>
<keyword evidence="14" id="KW-0961">Cell wall biogenesis/degradation</keyword>
<feature type="transmembrane region" description="Helical" evidence="14">
    <location>
        <begin position="150"/>
        <end position="176"/>
    </location>
</feature>
<dbReference type="RefSeq" id="WP_338291253.1">
    <property type="nucleotide sequence ID" value="NZ_AP027272.1"/>
</dbReference>
<keyword evidence="16" id="KW-1185">Reference proteome</keyword>
<organism evidence="15 16">
    <name type="scientific">Planctobacterium marinum</name>
    <dbReference type="NCBI Taxonomy" id="1631968"/>
    <lineage>
        <taxon>Bacteria</taxon>
        <taxon>Pseudomonadati</taxon>
        <taxon>Pseudomonadota</taxon>
        <taxon>Gammaproteobacteria</taxon>
        <taxon>Alteromonadales</taxon>
        <taxon>Alteromonadaceae</taxon>
        <taxon>Planctobacterium</taxon>
    </lineage>
</organism>
<keyword evidence="5 14" id="KW-1003">Cell membrane</keyword>
<evidence type="ECO:0000256" key="1">
    <source>
        <dbReference type="ARBA" id="ARBA00004651"/>
    </source>
</evidence>
<dbReference type="PANTHER" id="PTHR30622">
    <property type="entry name" value="UNDECAPRENYL-DIPHOSPHATASE"/>
    <property type="match status" value="1"/>
</dbReference>
<evidence type="ECO:0000313" key="16">
    <source>
        <dbReference type="Proteomes" id="UP001333710"/>
    </source>
</evidence>
<evidence type="ECO:0000256" key="3">
    <source>
        <dbReference type="ARBA" id="ARBA00012374"/>
    </source>
</evidence>
<evidence type="ECO:0000256" key="14">
    <source>
        <dbReference type="HAMAP-Rule" id="MF_01006"/>
    </source>
</evidence>
<evidence type="ECO:0000256" key="8">
    <source>
        <dbReference type="ARBA" id="ARBA00022989"/>
    </source>
</evidence>
<dbReference type="GO" id="GO:0009252">
    <property type="term" value="P:peptidoglycan biosynthetic process"/>
    <property type="evidence" value="ECO:0007669"/>
    <property type="project" value="UniProtKB-KW"/>
</dbReference>
<comment type="similarity">
    <text evidence="2 14">Belongs to the UppP family.</text>
</comment>
<keyword evidence="6 14" id="KW-0812">Transmembrane</keyword>
<evidence type="ECO:0000256" key="11">
    <source>
        <dbReference type="ARBA" id="ARBA00032707"/>
    </source>
</evidence>
<evidence type="ECO:0000256" key="9">
    <source>
        <dbReference type="ARBA" id="ARBA00023136"/>
    </source>
</evidence>
<dbReference type="NCBIfam" id="NF001393">
    <property type="entry name" value="PRK00281.2-4"/>
    <property type="match status" value="1"/>
</dbReference>
<keyword evidence="14" id="KW-0133">Cell shape</keyword>
<keyword evidence="14" id="KW-0573">Peptidoglycan synthesis</keyword>
<dbReference type="GO" id="GO:0046677">
    <property type="term" value="P:response to antibiotic"/>
    <property type="evidence" value="ECO:0007669"/>
    <property type="project" value="UniProtKB-UniRule"/>
</dbReference>
<comment type="subcellular location">
    <subcellularLocation>
        <location evidence="1 14">Cell membrane</location>
        <topology evidence="1 14">Multi-pass membrane protein</topology>
    </subcellularLocation>
</comment>
<feature type="transmembrane region" description="Helical" evidence="14">
    <location>
        <begin position="6"/>
        <end position="29"/>
    </location>
</feature>
<comment type="function">
    <text evidence="14">Catalyzes the dephosphorylation of undecaprenyl diphosphate (UPP). Confers resistance to bacitracin.</text>
</comment>
<dbReference type="KEGG" id="pmaw:MACH26_08060"/>
<comment type="miscellaneous">
    <text evidence="14">Bacitracin is thought to be involved in the inhibition of peptidoglycan synthesis by sequestering undecaprenyl diphosphate, thereby reducing the pool of lipid carrier available.</text>
</comment>
<keyword evidence="7 14" id="KW-0378">Hydrolase</keyword>
<keyword evidence="9 14" id="KW-0472">Membrane</keyword>
<dbReference type="Pfam" id="PF02673">
    <property type="entry name" value="BacA"/>
    <property type="match status" value="1"/>
</dbReference>
<reference evidence="15" key="1">
    <citation type="submission" date="2023-01" db="EMBL/GenBank/DDBJ databases">
        <title>Complete genome sequence of Planctobacterium marinum strain Dej080120_11.</title>
        <authorList>
            <person name="Ueki S."/>
            <person name="Maruyama F."/>
        </authorList>
    </citation>
    <scope>NUCLEOTIDE SEQUENCE</scope>
    <source>
        <strain evidence="15">Dej080120_11</strain>
    </source>
</reference>
<evidence type="ECO:0000256" key="2">
    <source>
        <dbReference type="ARBA" id="ARBA00010621"/>
    </source>
</evidence>
<evidence type="ECO:0000256" key="7">
    <source>
        <dbReference type="ARBA" id="ARBA00022801"/>
    </source>
</evidence>
<keyword evidence="8 14" id="KW-1133">Transmembrane helix</keyword>
<sequence length="265" mass="29049">MSTLEIIILALIQGLSEFLPISSSAHLILPSQLFGWHDQGLAFDVAVHVGSLLAVLCYFRKEVFQLTVGWGQSLSGKVTDDGKLAWMIILATIPVILVGFMVKDYVEGWLRSGYVIATTTILFGLLLYWADKVASRQTETVELTWKKALIIGLAQVAAIIPGTSRSGVTMTAALFLGISREKSARFSFLLSIPTILGAGTILTYKLVTGEHAVNWEELLYGVVLSFISAYICITLFLKWISTLGMTPFVIYRLILGIVIFAILSI</sequence>
<dbReference type="InterPro" id="IPR003824">
    <property type="entry name" value="UppP"/>
</dbReference>
<dbReference type="Proteomes" id="UP001333710">
    <property type="component" value="Chromosome"/>
</dbReference>
<dbReference type="GO" id="GO:0005886">
    <property type="term" value="C:plasma membrane"/>
    <property type="evidence" value="ECO:0007669"/>
    <property type="project" value="UniProtKB-SubCell"/>
</dbReference>
<evidence type="ECO:0000256" key="10">
    <source>
        <dbReference type="ARBA" id="ARBA00023251"/>
    </source>
</evidence>
<feature type="transmembrane region" description="Helical" evidence="14">
    <location>
        <begin position="188"/>
        <end position="206"/>
    </location>
</feature>
<protein>
    <recommendedName>
        <fullName evidence="4 14">Undecaprenyl-diphosphatase</fullName>
        <ecNumber evidence="3 14">3.6.1.27</ecNumber>
    </recommendedName>
    <alternativeName>
        <fullName evidence="12 14">Bacitracin resistance protein</fullName>
    </alternativeName>
    <alternativeName>
        <fullName evidence="11 14">Undecaprenyl pyrophosphate phosphatase</fullName>
    </alternativeName>
</protein>
<evidence type="ECO:0000256" key="13">
    <source>
        <dbReference type="ARBA" id="ARBA00047594"/>
    </source>
</evidence>
<dbReference type="EMBL" id="AP027272">
    <property type="protein sequence ID" value="BDX05285.1"/>
    <property type="molecule type" value="Genomic_DNA"/>
</dbReference>
<feature type="transmembrane region" description="Helical" evidence="14">
    <location>
        <begin position="114"/>
        <end position="130"/>
    </location>
</feature>
<feature type="transmembrane region" description="Helical" evidence="14">
    <location>
        <begin position="244"/>
        <end position="263"/>
    </location>
</feature>
<proteinExistence type="inferred from homology"/>
<accession>A0AA48KTE0</accession>
<dbReference type="AlphaFoldDB" id="A0AA48KTE0"/>
<evidence type="ECO:0000256" key="12">
    <source>
        <dbReference type="ARBA" id="ARBA00032932"/>
    </source>
</evidence>
<comment type="catalytic activity">
    <reaction evidence="13 14">
        <text>di-trans,octa-cis-undecaprenyl diphosphate + H2O = di-trans,octa-cis-undecaprenyl phosphate + phosphate + H(+)</text>
        <dbReference type="Rhea" id="RHEA:28094"/>
        <dbReference type="ChEBI" id="CHEBI:15377"/>
        <dbReference type="ChEBI" id="CHEBI:15378"/>
        <dbReference type="ChEBI" id="CHEBI:43474"/>
        <dbReference type="ChEBI" id="CHEBI:58405"/>
        <dbReference type="ChEBI" id="CHEBI:60392"/>
        <dbReference type="EC" id="3.6.1.27"/>
    </reaction>
</comment>